<dbReference type="InterPro" id="IPR029065">
    <property type="entry name" value="Enolase_C-like"/>
</dbReference>
<dbReference type="GO" id="GO:0009063">
    <property type="term" value="P:amino acid catabolic process"/>
    <property type="evidence" value="ECO:0007669"/>
    <property type="project" value="InterPro"/>
</dbReference>
<feature type="active site" description="Proton acceptor; specific for (R)-substrate epimerization" evidence="5">
    <location>
        <position position="162"/>
    </location>
</feature>
<dbReference type="FunFam" id="3.30.390.10:FF:000009">
    <property type="entry name" value="Hydrophobic dipeptide epimerase"/>
    <property type="match status" value="1"/>
</dbReference>
<dbReference type="SUPFAM" id="SSF54826">
    <property type="entry name" value="Enolase N-terminal domain-like"/>
    <property type="match status" value="1"/>
</dbReference>
<protein>
    <recommendedName>
        <fullName evidence="7">Dipeptide epimerase</fullName>
        <ecNumber evidence="7">5.1.1.-</ecNumber>
    </recommendedName>
</protein>
<evidence type="ECO:0000256" key="7">
    <source>
        <dbReference type="RuleBase" id="RU366006"/>
    </source>
</evidence>
<dbReference type="OrthoDB" id="9775391at2"/>
<dbReference type="Proteomes" id="UP000002366">
    <property type="component" value="Chromosome"/>
</dbReference>
<dbReference type="CDD" id="cd03319">
    <property type="entry name" value="L-Ala-DL-Glu_epimerase"/>
    <property type="match status" value="1"/>
</dbReference>
<evidence type="ECO:0000313" key="9">
    <source>
        <dbReference type="EMBL" id="ADE57081.1"/>
    </source>
</evidence>
<keyword evidence="3 6" id="KW-0460">Magnesium</keyword>
<proteinExistence type="inferred from homology"/>
<sequence>MRIQDIYLRQLSIPLKKTFKTALRSVSEVTTNVVVIETDNGVCGYGEAPPTAVITGDTNGAIHGAIQERIRPLLIGKDIDDLGAILDVVDRAILHNTSAKAAIDIALHDLWGKMLNQPLYALLGGIKRKVVTDYTISVNAPDEMVKDSLEAVGEGYTALKIKVGTDFHQDMVRLKEIRSAVGDKILLRVDANQGWTPKEAIRIIHFMEDNGLNIELVEQPVIAYDFEGLKMVTDTVNTLILADEAVFSPRDALTLLTMRAADLLNIKLMKTGGIRNALAICAMARSSGVECMIGAMMESKISVTAACHLATAMSVITRADLDPPILCSADPVEGGAQYDGPAITLSKGPGLGITKINGLKPV</sequence>
<dbReference type="InterPro" id="IPR034603">
    <property type="entry name" value="Dipeptide_epimerase"/>
</dbReference>
<reference evidence="9 10" key="1">
    <citation type="journal article" date="2010" name="Stand. Genomic Sci.">
        <title>Complete genome sequence of Aminobacterium colombiense type strain (ALA-1).</title>
        <authorList>
            <person name="Chertkov O."/>
            <person name="Sikorski J."/>
            <person name="Brambilla E."/>
            <person name="Lapidus A."/>
            <person name="Copeland A."/>
            <person name="Glavina Del Rio T."/>
            <person name="Nolan M."/>
            <person name="Lucas S."/>
            <person name="Tice H."/>
            <person name="Cheng J.F."/>
            <person name="Han C."/>
            <person name="Detter J.C."/>
            <person name="Bruce D."/>
            <person name="Tapia R."/>
            <person name="Goodwin L."/>
            <person name="Pitluck S."/>
            <person name="Liolios K."/>
            <person name="Ivanova N."/>
            <person name="Mavromatis K."/>
            <person name="Ovchinnikova G."/>
            <person name="Pati A."/>
            <person name="Chen A."/>
            <person name="Palaniappan K."/>
            <person name="Land M."/>
            <person name="Hauser L."/>
            <person name="Chang Y.J."/>
            <person name="Jeffries C.D."/>
            <person name="Spring S."/>
            <person name="Rohde M."/>
            <person name="Goker M."/>
            <person name="Bristow J."/>
            <person name="Eisen J.A."/>
            <person name="Markowitz V."/>
            <person name="Hugenholtz P."/>
            <person name="Kyrpides N.C."/>
            <person name="Klenk H.P."/>
        </authorList>
    </citation>
    <scope>NUCLEOTIDE SEQUENCE [LARGE SCALE GENOMIC DNA]</scope>
    <source>
        <strain evidence="10">DSM 12261 / ALA-1</strain>
    </source>
</reference>
<evidence type="ECO:0000256" key="6">
    <source>
        <dbReference type="PIRSR" id="PIRSR634603-3"/>
    </source>
</evidence>
<feature type="binding site" evidence="6">
    <location>
        <position position="190"/>
    </location>
    <ligand>
        <name>Mg(2+)</name>
        <dbReference type="ChEBI" id="CHEBI:18420"/>
    </ligand>
</feature>
<feature type="binding site" evidence="6">
    <location>
        <position position="218"/>
    </location>
    <ligand>
        <name>Mg(2+)</name>
        <dbReference type="ChEBI" id="CHEBI:18420"/>
    </ligand>
</feature>
<evidence type="ECO:0000256" key="4">
    <source>
        <dbReference type="ARBA" id="ARBA00023235"/>
    </source>
</evidence>
<keyword evidence="2 6" id="KW-0479">Metal-binding</keyword>
<dbReference type="AlphaFoldDB" id="D5EEU9"/>
<dbReference type="SFLD" id="SFLDG00180">
    <property type="entry name" value="muconate_cycloisomerase"/>
    <property type="match status" value="1"/>
</dbReference>
<dbReference type="PANTHER" id="PTHR48073">
    <property type="entry name" value="O-SUCCINYLBENZOATE SYNTHASE-RELATED"/>
    <property type="match status" value="1"/>
</dbReference>
<dbReference type="InterPro" id="IPR029017">
    <property type="entry name" value="Enolase-like_N"/>
</dbReference>
<dbReference type="EC" id="5.1.1.-" evidence="7"/>
<comment type="similarity">
    <text evidence="1 7">Belongs to the mandelate racemase/muconate lactonizing enzyme family.</text>
</comment>
<dbReference type="Gene3D" id="3.30.390.10">
    <property type="entry name" value="Enolase-like, N-terminal domain"/>
    <property type="match status" value="1"/>
</dbReference>
<dbReference type="Pfam" id="PF02746">
    <property type="entry name" value="MR_MLE_N"/>
    <property type="match status" value="1"/>
</dbReference>
<keyword evidence="4 7" id="KW-0413">Isomerase</keyword>
<dbReference type="InterPro" id="IPR018110">
    <property type="entry name" value="Mandel_Rmase/mucon_lact_enz_CS"/>
</dbReference>
<dbReference type="EMBL" id="CP001997">
    <property type="protein sequence ID" value="ADE57081.1"/>
    <property type="molecule type" value="Genomic_DNA"/>
</dbReference>
<dbReference type="GO" id="GO:0016855">
    <property type="term" value="F:racemase and epimerase activity, acting on amino acids and derivatives"/>
    <property type="evidence" value="ECO:0007669"/>
    <property type="project" value="UniProtKB-UniRule"/>
</dbReference>
<dbReference type="PROSITE" id="PS00908">
    <property type="entry name" value="MR_MLE_1"/>
    <property type="match status" value="1"/>
</dbReference>
<dbReference type="Pfam" id="PF13378">
    <property type="entry name" value="MR_MLE_C"/>
    <property type="match status" value="1"/>
</dbReference>
<organism evidence="9 10">
    <name type="scientific">Aminobacterium colombiense (strain DSM 12261 / ALA-1)</name>
    <dbReference type="NCBI Taxonomy" id="572547"/>
    <lineage>
        <taxon>Bacteria</taxon>
        <taxon>Thermotogati</taxon>
        <taxon>Synergistota</taxon>
        <taxon>Synergistia</taxon>
        <taxon>Synergistales</taxon>
        <taxon>Aminobacteriaceae</taxon>
        <taxon>Aminobacterium</taxon>
    </lineage>
</organism>
<evidence type="ECO:0000256" key="3">
    <source>
        <dbReference type="ARBA" id="ARBA00022842"/>
    </source>
</evidence>
<dbReference type="HOGENOM" id="CLU_030273_4_0_0"/>
<gene>
    <name evidence="9" type="ordered locus">Amico_0956</name>
</gene>
<dbReference type="InterPro" id="IPR036849">
    <property type="entry name" value="Enolase-like_C_sf"/>
</dbReference>
<name>D5EEU9_AMICL</name>
<evidence type="ECO:0000313" key="10">
    <source>
        <dbReference type="Proteomes" id="UP000002366"/>
    </source>
</evidence>
<dbReference type="SUPFAM" id="SSF51604">
    <property type="entry name" value="Enolase C-terminal domain-like"/>
    <property type="match status" value="1"/>
</dbReference>
<keyword evidence="10" id="KW-1185">Reference proteome</keyword>
<evidence type="ECO:0000259" key="8">
    <source>
        <dbReference type="SMART" id="SM00922"/>
    </source>
</evidence>
<feature type="active site" description="Proton acceptor; specific for (S)-substrate epimerization" evidence="5">
    <location>
        <position position="267"/>
    </location>
</feature>
<evidence type="ECO:0000256" key="1">
    <source>
        <dbReference type="ARBA" id="ARBA00008031"/>
    </source>
</evidence>
<dbReference type="GO" id="GO:0046872">
    <property type="term" value="F:metal ion binding"/>
    <property type="evidence" value="ECO:0007669"/>
    <property type="project" value="UniProtKB-KW"/>
</dbReference>
<dbReference type="SFLD" id="SFLDF00009">
    <property type="entry name" value="o-succinylbenzoate_synthase"/>
    <property type="match status" value="1"/>
</dbReference>
<comment type="cofactor">
    <cofactor evidence="6 7">
        <name>Mg(2+)</name>
        <dbReference type="ChEBI" id="CHEBI:18420"/>
    </cofactor>
    <text evidence="6 7">Binds 1 Mg(2+) ion per subunit.</text>
</comment>
<dbReference type="Gene3D" id="3.20.20.120">
    <property type="entry name" value="Enolase-like C-terminal domain"/>
    <property type="match status" value="1"/>
</dbReference>
<evidence type="ECO:0000256" key="5">
    <source>
        <dbReference type="PIRSR" id="PIRSR634603-1"/>
    </source>
</evidence>
<dbReference type="InterPro" id="IPR013341">
    <property type="entry name" value="Mandelate_racemase_N_dom"/>
</dbReference>
<dbReference type="KEGG" id="aco:Amico_0956"/>
<dbReference type="eggNOG" id="COG4948">
    <property type="taxonomic scope" value="Bacteria"/>
</dbReference>
<feature type="domain" description="Mandelate racemase/muconate lactonizing enzyme C-terminal" evidence="8">
    <location>
        <begin position="141"/>
        <end position="239"/>
    </location>
</feature>
<dbReference type="STRING" id="572547.Amico_0956"/>
<feature type="binding site" evidence="6">
    <location>
        <position position="243"/>
    </location>
    <ligand>
        <name>Mg(2+)</name>
        <dbReference type="ChEBI" id="CHEBI:18420"/>
    </ligand>
</feature>
<dbReference type="InterPro" id="IPR013342">
    <property type="entry name" value="Mandelate_racemase_C"/>
</dbReference>
<accession>D5EEU9</accession>
<dbReference type="SMART" id="SM00922">
    <property type="entry name" value="MR_MLE"/>
    <property type="match status" value="1"/>
</dbReference>
<dbReference type="PANTHER" id="PTHR48073:SF2">
    <property type="entry name" value="O-SUCCINYLBENZOATE SYNTHASE"/>
    <property type="match status" value="1"/>
</dbReference>
<dbReference type="SFLD" id="SFLDS00001">
    <property type="entry name" value="Enolase"/>
    <property type="match status" value="1"/>
</dbReference>
<evidence type="ECO:0000256" key="2">
    <source>
        <dbReference type="ARBA" id="ARBA00022723"/>
    </source>
</evidence>